<evidence type="ECO:0000256" key="5">
    <source>
        <dbReference type="ARBA" id="ARBA00022490"/>
    </source>
</evidence>
<dbReference type="GO" id="GO:0005524">
    <property type="term" value="F:ATP binding"/>
    <property type="evidence" value="ECO:0007669"/>
    <property type="project" value="UniProtKB-KW"/>
</dbReference>
<dbReference type="SUPFAM" id="SSF47323">
    <property type="entry name" value="Anticodon-binding domain of a subclass of class I aminoacyl-tRNA synthetases"/>
    <property type="match status" value="1"/>
</dbReference>
<dbReference type="InterPro" id="IPR033705">
    <property type="entry name" value="Anticodon_Ia_Val"/>
</dbReference>
<feature type="domain" description="Methionyl/Valyl/Leucyl/Isoleucyl-tRNA synthetase anticodon-binding" evidence="17">
    <location>
        <begin position="770"/>
        <end position="910"/>
    </location>
</feature>
<dbReference type="PANTHER" id="PTHR11946:SF109">
    <property type="entry name" value="VALINE--TRNA LIGASE"/>
    <property type="match status" value="1"/>
</dbReference>
<evidence type="ECO:0000256" key="11">
    <source>
        <dbReference type="ARBA" id="ARBA00029936"/>
    </source>
</evidence>
<keyword evidence="9 14" id="KW-0648">Protein biosynthesis</keyword>
<dbReference type="Gene3D" id="3.90.740.10">
    <property type="entry name" value="Valyl/Leucyl/Isoleucyl-tRNA synthetase, editing domain"/>
    <property type="match status" value="1"/>
</dbReference>
<keyword evidence="7 14" id="KW-0547">Nucleotide-binding</keyword>
<feature type="compositionally biased region" description="Basic and acidic residues" evidence="15">
    <location>
        <begin position="58"/>
        <end position="79"/>
    </location>
</feature>
<dbReference type="PRINTS" id="PR00986">
    <property type="entry name" value="TRNASYNTHVAL"/>
</dbReference>
<dbReference type="InterPro" id="IPR002303">
    <property type="entry name" value="Valyl-tRNA_ligase"/>
</dbReference>
<dbReference type="HAMAP" id="MF_02004">
    <property type="entry name" value="Val_tRNA_synth_type1"/>
    <property type="match status" value="1"/>
</dbReference>
<dbReference type="PROSITE" id="PS00178">
    <property type="entry name" value="AA_TRNA_LIGASE_I"/>
    <property type="match status" value="1"/>
</dbReference>
<feature type="domain" description="Aminoacyl-tRNA synthetase class Ia" evidence="16">
    <location>
        <begin position="94"/>
        <end position="722"/>
    </location>
</feature>
<comment type="similarity">
    <text evidence="3 14">Belongs to the class-I aminoacyl-tRNA synthetase family.</text>
</comment>
<evidence type="ECO:0000256" key="9">
    <source>
        <dbReference type="ARBA" id="ARBA00022917"/>
    </source>
</evidence>
<evidence type="ECO:0000256" key="13">
    <source>
        <dbReference type="ARBA" id="ARBA00047552"/>
    </source>
</evidence>
<evidence type="ECO:0000256" key="7">
    <source>
        <dbReference type="ARBA" id="ARBA00022741"/>
    </source>
</evidence>
<dbReference type="EMBL" id="JAKMXF010000111">
    <property type="protein sequence ID" value="KAI6657475.1"/>
    <property type="molecule type" value="Genomic_DNA"/>
</dbReference>
<keyword evidence="6 14" id="KW-0436">Ligase</keyword>
<evidence type="ECO:0000256" key="8">
    <source>
        <dbReference type="ARBA" id="ARBA00022840"/>
    </source>
</evidence>
<reference evidence="18 19" key="1">
    <citation type="journal article" date="2023" name="BMC Biol.">
        <title>The compact genome of the sponge Oopsacas minuta (Hexactinellida) is lacking key metazoan core genes.</title>
        <authorList>
            <person name="Santini S."/>
            <person name="Schenkelaars Q."/>
            <person name="Jourda C."/>
            <person name="Duchesne M."/>
            <person name="Belahbib H."/>
            <person name="Rocher C."/>
            <person name="Selva M."/>
            <person name="Riesgo A."/>
            <person name="Vervoort M."/>
            <person name="Leys S.P."/>
            <person name="Kodjabachian L."/>
            <person name="Le Bivic A."/>
            <person name="Borchiellini C."/>
            <person name="Claverie J.M."/>
            <person name="Renard E."/>
        </authorList>
    </citation>
    <scope>NUCLEOTIDE SEQUENCE [LARGE SCALE GENOMIC DNA]</scope>
    <source>
        <strain evidence="18">SPO-2</strain>
    </source>
</reference>
<comment type="catalytic activity">
    <reaction evidence="13">
        <text>tRNA(Val) + L-valine + ATP = L-valyl-tRNA(Val) + AMP + diphosphate</text>
        <dbReference type="Rhea" id="RHEA:10704"/>
        <dbReference type="Rhea" id="RHEA-COMP:9672"/>
        <dbReference type="Rhea" id="RHEA-COMP:9708"/>
        <dbReference type="ChEBI" id="CHEBI:30616"/>
        <dbReference type="ChEBI" id="CHEBI:33019"/>
        <dbReference type="ChEBI" id="CHEBI:57762"/>
        <dbReference type="ChEBI" id="CHEBI:78442"/>
        <dbReference type="ChEBI" id="CHEBI:78537"/>
        <dbReference type="ChEBI" id="CHEBI:456215"/>
        <dbReference type="EC" id="6.1.1.9"/>
    </reaction>
</comment>
<organism evidence="18 19">
    <name type="scientific">Oopsacas minuta</name>
    <dbReference type="NCBI Taxonomy" id="111878"/>
    <lineage>
        <taxon>Eukaryota</taxon>
        <taxon>Metazoa</taxon>
        <taxon>Porifera</taxon>
        <taxon>Hexactinellida</taxon>
        <taxon>Hexasterophora</taxon>
        <taxon>Lyssacinosida</taxon>
        <taxon>Leucopsacidae</taxon>
        <taxon>Oopsacas</taxon>
    </lineage>
</organism>
<gene>
    <name evidence="18" type="ORF">LOD99_221</name>
</gene>
<evidence type="ECO:0000256" key="3">
    <source>
        <dbReference type="ARBA" id="ARBA00005594"/>
    </source>
</evidence>
<dbReference type="EC" id="6.1.1.9" evidence="4"/>
<evidence type="ECO:0000256" key="12">
    <source>
        <dbReference type="ARBA" id="ARBA00040837"/>
    </source>
</evidence>
<dbReference type="FunFam" id="1.10.730.10:FF:000009">
    <property type="entry name" value="Valine--tRNA ligase, mitochondrial"/>
    <property type="match status" value="1"/>
</dbReference>
<dbReference type="NCBIfam" id="NF004349">
    <property type="entry name" value="PRK05729.1"/>
    <property type="match status" value="1"/>
</dbReference>
<proteinExistence type="inferred from homology"/>
<dbReference type="InterPro" id="IPR001412">
    <property type="entry name" value="aa-tRNA-synth_I_CS"/>
</dbReference>
<dbReference type="Proteomes" id="UP001165289">
    <property type="component" value="Unassembled WGS sequence"/>
</dbReference>
<dbReference type="SUPFAM" id="SSF52374">
    <property type="entry name" value="Nucleotidylyl transferase"/>
    <property type="match status" value="1"/>
</dbReference>
<dbReference type="GO" id="GO:0005829">
    <property type="term" value="C:cytosol"/>
    <property type="evidence" value="ECO:0007669"/>
    <property type="project" value="TreeGrafter"/>
</dbReference>
<dbReference type="InterPro" id="IPR013155">
    <property type="entry name" value="M/V/L/I-tRNA-synth_anticd-bd"/>
</dbReference>
<keyword evidence="5" id="KW-0963">Cytoplasm</keyword>
<evidence type="ECO:0000256" key="4">
    <source>
        <dbReference type="ARBA" id="ARBA00013169"/>
    </source>
</evidence>
<dbReference type="InterPro" id="IPR009080">
    <property type="entry name" value="tRNAsynth_Ia_anticodon-bd"/>
</dbReference>
<evidence type="ECO:0000256" key="6">
    <source>
        <dbReference type="ARBA" id="ARBA00022598"/>
    </source>
</evidence>
<dbReference type="Gene3D" id="3.40.50.620">
    <property type="entry name" value="HUPs"/>
    <property type="match status" value="2"/>
</dbReference>
<dbReference type="FunFam" id="3.40.50.620:FF:000020">
    <property type="entry name" value="Valine--tRNA ligase, mitochondrial"/>
    <property type="match status" value="1"/>
</dbReference>
<dbReference type="InterPro" id="IPR002300">
    <property type="entry name" value="aa-tRNA-synth_Ia"/>
</dbReference>
<keyword evidence="19" id="KW-1185">Reference proteome</keyword>
<dbReference type="CDD" id="cd00817">
    <property type="entry name" value="ValRS_core"/>
    <property type="match status" value="1"/>
</dbReference>
<dbReference type="GO" id="GO:0006438">
    <property type="term" value="P:valyl-tRNA aminoacylation"/>
    <property type="evidence" value="ECO:0007669"/>
    <property type="project" value="InterPro"/>
</dbReference>
<dbReference type="Pfam" id="PF00133">
    <property type="entry name" value="tRNA-synt_1"/>
    <property type="match status" value="1"/>
</dbReference>
<comment type="subcellular location">
    <subcellularLocation>
        <location evidence="2">Cytoplasm</location>
    </subcellularLocation>
    <subcellularLocation>
        <location evidence="1">Mitochondrion</location>
    </subcellularLocation>
</comment>
<keyword evidence="10 14" id="KW-0030">Aminoacyl-tRNA synthetase</keyword>
<evidence type="ECO:0000256" key="14">
    <source>
        <dbReference type="RuleBase" id="RU363035"/>
    </source>
</evidence>
<dbReference type="Gene3D" id="1.10.730.10">
    <property type="entry name" value="Isoleucyl-tRNA Synthetase, Domain 1"/>
    <property type="match status" value="1"/>
</dbReference>
<evidence type="ECO:0000256" key="2">
    <source>
        <dbReference type="ARBA" id="ARBA00004496"/>
    </source>
</evidence>
<dbReference type="NCBIfam" id="TIGR00422">
    <property type="entry name" value="valS"/>
    <property type="match status" value="1"/>
</dbReference>
<dbReference type="FunFam" id="3.90.740.10:FF:000005">
    <property type="entry name" value="Valine--tRNA ligase, mitochondrial"/>
    <property type="match status" value="1"/>
</dbReference>
<evidence type="ECO:0000256" key="15">
    <source>
        <dbReference type="SAM" id="MobiDB-lite"/>
    </source>
</evidence>
<comment type="caution">
    <text evidence="18">The sequence shown here is derived from an EMBL/GenBank/DDBJ whole genome shotgun (WGS) entry which is preliminary data.</text>
</comment>
<dbReference type="GO" id="GO:0005739">
    <property type="term" value="C:mitochondrion"/>
    <property type="evidence" value="ECO:0007669"/>
    <property type="project" value="UniProtKB-SubCell"/>
</dbReference>
<dbReference type="GO" id="GO:0004832">
    <property type="term" value="F:valine-tRNA ligase activity"/>
    <property type="evidence" value="ECO:0007669"/>
    <property type="project" value="UniProtKB-EC"/>
</dbReference>
<dbReference type="SUPFAM" id="SSF50677">
    <property type="entry name" value="ValRS/IleRS/LeuRS editing domain"/>
    <property type="match status" value="1"/>
</dbReference>
<dbReference type="FunFam" id="3.40.50.620:FF:000078">
    <property type="entry name" value="Valine--tRNA ligase, mitochondrial"/>
    <property type="match status" value="1"/>
</dbReference>
<dbReference type="GO" id="GO:0002161">
    <property type="term" value="F:aminoacyl-tRNA deacylase activity"/>
    <property type="evidence" value="ECO:0007669"/>
    <property type="project" value="InterPro"/>
</dbReference>
<evidence type="ECO:0000256" key="10">
    <source>
        <dbReference type="ARBA" id="ARBA00023146"/>
    </source>
</evidence>
<evidence type="ECO:0000256" key="1">
    <source>
        <dbReference type="ARBA" id="ARBA00004173"/>
    </source>
</evidence>
<name>A0AAV7K9V3_9METZ</name>
<sequence length="1047" mass="120309">MATNGTDTKLTLEEIERKKRKEIEKQLKAEKFAKKQQAAANIGSGKKEAKSKPVTKSKGPETTDYKWNHPPGERKDTSRELPTTYQPRYVEAAWYEWWEKQGFFKPEYGQKADTPNTKGTFMICIPPPNVTGSLHLGHALTQSIEDAIVRWQRSKGKITLWNPGCDHAGIATQVVVEKKLMREKKMTRHDIGREEFLKLVWSWKEEKEGRIYEQIKRLGASCDWDRAFFTMEPKLYTAVTETFIRLHRDGLIYRANRLVNWSCELRSAISDIEVNKKELAGRTLLNVPNYDDKVEFGILWSFAYPIIGGGEIVVATTRPETMLGDTAIAVNPKDPRYTQLIGNLCQHPFLPRQIPIISDDSVNIEFGTGAVKITPAHDHNDYELGNKHKLEFIEVIDQYGIMKDICGPQFANKKRFDCRTLVVEALKEKGLYKDSVEHEMVVPVCSRSKDIIEPLLKPQWYMNCDELSKEAMQVVKDGRLKIIPSSHDKVWYSWLENCRQWCISRQLWWGHRIPAYSVTIEGQKPLTDQESLAYWVSGRNEEEAREYAAGKFKVSADKITLKQDEDVLDTWFSSGLLPMSIFGWPNIEQNSNYKQFYPGSLLETGHDILFFWVARMVMFALKLTGEVPFKEVYLHAMVRDAHGRKMSKSLGNVIDPLDVRNGITLEELNKLLEEGNLDPKEIEKAKEGQKRDYPDGIVECGTDAVRFGLCAYTSQGRDINLDIKRIVAYKHFCNKIWNAMNFIRGKLGNNFIPLKEESELYTRLDGKINSWIMSRLAETVDLVNQGFETYNFTQATTAVYNFWLYDLCDVYLEVVKPVMLGDNEGEKECIRQTLYTCSETALRLFSPFMPFITEELFQRLPRRNSDTDPPSICVTPFPESLSTRRPAIEMEFTLVQELVHVIRRLKSEYLDNKTRPAIIVQTQDPDIANLVDKYMNDVISLAKIDQLQLDSSNQPPPGCTMSQLNDKCAVFLVVKGVVDIPEEIAKLNVRRDKTLTRLQDIVNRTQQPGYEKVPEDVRGENKRKQGRIEAELAELDKVIQSLVNIDK</sequence>
<dbReference type="PANTHER" id="PTHR11946">
    <property type="entry name" value="VALYL-TRNA SYNTHETASES"/>
    <property type="match status" value="1"/>
</dbReference>
<evidence type="ECO:0000259" key="16">
    <source>
        <dbReference type="Pfam" id="PF00133"/>
    </source>
</evidence>
<evidence type="ECO:0000313" key="18">
    <source>
        <dbReference type="EMBL" id="KAI6657475.1"/>
    </source>
</evidence>
<evidence type="ECO:0000259" key="17">
    <source>
        <dbReference type="Pfam" id="PF08264"/>
    </source>
</evidence>
<protein>
    <recommendedName>
        <fullName evidence="12">Valine--tRNA ligase, mitochondrial</fullName>
        <ecNumber evidence="4">6.1.1.9</ecNumber>
    </recommendedName>
    <alternativeName>
        <fullName evidence="11">Valyl-tRNA synthetase</fullName>
    </alternativeName>
</protein>
<dbReference type="InterPro" id="IPR009008">
    <property type="entry name" value="Val/Leu/Ile-tRNA-synth_edit"/>
</dbReference>
<dbReference type="AlphaFoldDB" id="A0AAV7K9V3"/>
<keyword evidence="8 14" id="KW-0067">ATP-binding</keyword>
<accession>A0AAV7K9V3</accession>
<feature type="region of interest" description="Disordered" evidence="15">
    <location>
        <begin position="27"/>
        <end position="80"/>
    </location>
</feature>
<dbReference type="Pfam" id="PF08264">
    <property type="entry name" value="Anticodon_1"/>
    <property type="match status" value="1"/>
</dbReference>
<evidence type="ECO:0000313" key="19">
    <source>
        <dbReference type="Proteomes" id="UP001165289"/>
    </source>
</evidence>
<dbReference type="InterPro" id="IPR014729">
    <property type="entry name" value="Rossmann-like_a/b/a_fold"/>
</dbReference>
<dbReference type="CDD" id="cd07962">
    <property type="entry name" value="Anticodon_Ia_Val"/>
    <property type="match status" value="1"/>
</dbReference>